<proteinExistence type="predicted"/>
<feature type="region of interest" description="Disordered" evidence="1">
    <location>
        <begin position="1"/>
        <end position="63"/>
    </location>
</feature>
<dbReference type="Proteomes" id="UP000193144">
    <property type="component" value="Unassembled WGS sequence"/>
</dbReference>
<evidence type="ECO:0000256" key="1">
    <source>
        <dbReference type="SAM" id="MobiDB-lite"/>
    </source>
</evidence>
<protein>
    <submittedName>
        <fullName evidence="2">Uncharacterized protein</fullName>
    </submittedName>
</protein>
<organism evidence="2 3">
    <name type="scientific">Clohesyomyces aquaticus</name>
    <dbReference type="NCBI Taxonomy" id="1231657"/>
    <lineage>
        <taxon>Eukaryota</taxon>
        <taxon>Fungi</taxon>
        <taxon>Dikarya</taxon>
        <taxon>Ascomycota</taxon>
        <taxon>Pezizomycotina</taxon>
        <taxon>Dothideomycetes</taxon>
        <taxon>Pleosporomycetidae</taxon>
        <taxon>Pleosporales</taxon>
        <taxon>Lindgomycetaceae</taxon>
        <taxon>Clohesyomyces</taxon>
    </lineage>
</organism>
<accession>A0A1Y2A6Y8</accession>
<sequence length="63" mass="6604">MSRSRLAPSNVARKTLSRKSVAAKAPYKTNTPAAASSPKAASGVYRPAPRPNKGKRAPKKTAV</sequence>
<dbReference type="EMBL" id="MCFA01000007">
    <property type="protein sequence ID" value="ORY18316.1"/>
    <property type="molecule type" value="Genomic_DNA"/>
</dbReference>
<comment type="caution">
    <text evidence="2">The sequence shown here is derived from an EMBL/GenBank/DDBJ whole genome shotgun (WGS) entry which is preliminary data.</text>
</comment>
<gene>
    <name evidence="2" type="ORF">BCR34DRAFT_596257</name>
</gene>
<evidence type="ECO:0000313" key="3">
    <source>
        <dbReference type="Proteomes" id="UP000193144"/>
    </source>
</evidence>
<keyword evidence="3" id="KW-1185">Reference proteome</keyword>
<evidence type="ECO:0000313" key="2">
    <source>
        <dbReference type="EMBL" id="ORY18316.1"/>
    </source>
</evidence>
<feature type="compositionally biased region" description="Low complexity" evidence="1">
    <location>
        <begin position="32"/>
        <end position="42"/>
    </location>
</feature>
<reference evidence="2 3" key="1">
    <citation type="submission" date="2016-07" db="EMBL/GenBank/DDBJ databases">
        <title>Pervasive Adenine N6-methylation of Active Genes in Fungi.</title>
        <authorList>
            <consortium name="DOE Joint Genome Institute"/>
            <person name="Mondo S.J."/>
            <person name="Dannebaum R.O."/>
            <person name="Kuo R.C."/>
            <person name="Labutti K."/>
            <person name="Haridas S."/>
            <person name="Kuo A."/>
            <person name="Salamov A."/>
            <person name="Ahrendt S.R."/>
            <person name="Lipzen A."/>
            <person name="Sullivan W."/>
            <person name="Andreopoulos W.B."/>
            <person name="Clum A."/>
            <person name="Lindquist E."/>
            <person name="Daum C."/>
            <person name="Ramamoorthy G.K."/>
            <person name="Gryganskyi A."/>
            <person name="Culley D."/>
            <person name="Magnuson J.K."/>
            <person name="James T.Y."/>
            <person name="O'Malley M.A."/>
            <person name="Stajich J.E."/>
            <person name="Spatafora J.W."/>
            <person name="Visel A."/>
            <person name="Grigoriev I.V."/>
        </authorList>
    </citation>
    <scope>NUCLEOTIDE SEQUENCE [LARGE SCALE GENOMIC DNA]</scope>
    <source>
        <strain evidence="2 3">CBS 115471</strain>
    </source>
</reference>
<name>A0A1Y2A6Y8_9PLEO</name>
<feature type="compositionally biased region" description="Basic residues" evidence="1">
    <location>
        <begin position="52"/>
        <end position="63"/>
    </location>
</feature>
<dbReference type="AlphaFoldDB" id="A0A1Y2A6Y8"/>